<feature type="compositionally biased region" description="Basic and acidic residues" evidence="1">
    <location>
        <begin position="32"/>
        <end position="43"/>
    </location>
</feature>
<gene>
    <name evidence="2" type="ORF">V6N12_059688</name>
</gene>
<comment type="caution">
    <text evidence="2">The sequence shown here is derived from an EMBL/GenBank/DDBJ whole genome shotgun (WGS) entry which is preliminary data.</text>
</comment>
<proteinExistence type="predicted"/>
<feature type="compositionally biased region" description="Basic and acidic residues" evidence="1">
    <location>
        <begin position="87"/>
        <end position="103"/>
    </location>
</feature>
<organism evidence="2 3">
    <name type="scientific">Hibiscus sabdariffa</name>
    <name type="common">roselle</name>
    <dbReference type="NCBI Taxonomy" id="183260"/>
    <lineage>
        <taxon>Eukaryota</taxon>
        <taxon>Viridiplantae</taxon>
        <taxon>Streptophyta</taxon>
        <taxon>Embryophyta</taxon>
        <taxon>Tracheophyta</taxon>
        <taxon>Spermatophyta</taxon>
        <taxon>Magnoliopsida</taxon>
        <taxon>eudicotyledons</taxon>
        <taxon>Gunneridae</taxon>
        <taxon>Pentapetalae</taxon>
        <taxon>rosids</taxon>
        <taxon>malvids</taxon>
        <taxon>Malvales</taxon>
        <taxon>Malvaceae</taxon>
        <taxon>Malvoideae</taxon>
        <taxon>Hibiscus</taxon>
    </lineage>
</organism>
<keyword evidence="3" id="KW-1185">Reference proteome</keyword>
<dbReference type="Proteomes" id="UP001472677">
    <property type="component" value="Unassembled WGS sequence"/>
</dbReference>
<protein>
    <submittedName>
        <fullName evidence="2">Uncharacterized protein</fullName>
    </submittedName>
</protein>
<evidence type="ECO:0000256" key="1">
    <source>
        <dbReference type="SAM" id="MobiDB-lite"/>
    </source>
</evidence>
<sequence>MGCCATKPKVLKGKEAEEPLPIPAASRQQAKAKAEAKADPNHHADRRRSLSNLLEEEMRTETKTPTRLTRSKSLEDVTQELSGPVPDTEKSKEVDAVTNERRKGPMTGVDETGNRNSESVQYMKAKSVHDLVADIEKLNKPKPNVVTKNGTEEPKKPQEWMYTPIPVPVALRKIELGGSAEPNPTHKAATDTERVKWPDVVISREIEHPVQPFEQNCDANEPESAPHIPEGMIMNLKIEDIAYEIEQLYKPDMMDCFPSDIKTGKSEPEASTSTDELKHVDAITNQKIEEPSNGIEQIYRLDPADVAPGNTEPMQPKSAPETAADTETLKETNISIQPTKIEPASETAAAADTEKLKKTSVSINQEPAKPRKVLEHVHKAEQVAIA</sequence>
<evidence type="ECO:0000313" key="2">
    <source>
        <dbReference type="EMBL" id="KAK8566153.1"/>
    </source>
</evidence>
<accession>A0ABR2EVT4</accession>
<feature type="region of interest" description="Disordered" evidence="1">
    <location>
        <begin position="1"/>
        <end position="118"/>
    </location>
</feature>
<feature type="region of interest" description="Disordered" evidence="1">
    <location>
        <begin position="304"/>
        <end position="370"/>
    </location>
</feature>
<name>A0ABR2EVT4_9ROSI</name>
<evidence type="ECO:0000313" key="3">
    <source>
        <dbReference type="Proteomes" id="UP001472677"/>
    </source>
</evidence>
<dbReference type="EMBL" id="JBBPBM010000010">
    <property type="protein sequence ID" value="KAK8566153.1"/>
    <property type="molecule type" value="Genomic_DNA"/>
</dbReference>
<reference evidence="2 3" key="1">
    <citation type="journal article" date="2024" name="G3 (Bethesda)">
        <title>Genome assembly of Hibiscus sabdariffa L. provides insights into metabolisms of medicinal natural products.</title>
        <authorList>
            <person name="Kim T."/>
        </authorList>
    </citation>
    <scope>NUCLEOTIDE SEQUENCE [LARGE SCALE GENOMIC DNA]</scope>
    <source>
        <strain evidence="2">TK-2024</strain>
        <tissue evidence="2">Old leaves</tissue>
    </source>
</reference>